<dbReference type="EnsemblMetazoa" id="XM_020005736.1">
    <property type="protein sequence ID" value="XP_019861295.1"/>
    <property type="gene ID" value="LOC105316432"/>
</dbReference>
<comment type="similarity">
    <text evidence="2">Belongs to the GPC1 family.</text>
</comment>
<protein>
    <recommendedName>
        <fullName evidence="3">Glycerophosphocholine acyltransferase 1</fullName>
    </recommendedName>
</protein>
<dbReference type="Proteomes" id="UP000007879">
    <property type="component" value="Unassembled WGS sequence"/>
</dbReference>
<evidence type="ECO:0000256" key="6">
    <source>
        <dbReference type="ARBA" id="ARBA00022692"/>
    </source>
</evidence>
<dbReference type="InterPro" id="IPR021261">
    <property type="entry name" value="GPCAT"/>
</dbReference>
<dbReference type="GO" id="GO:0016020">
    <property type="term" value="C:membrane"/>
    <property type="evidence" value="ECO:0007669"/>
    <property type="project" value="UniProtKB-SubCell"/>
</dbReference>
<reference evidence="14" key="2">
    <citation type="submission" date="2017-05" db="UniProtKB">
        <authorList>
            <consortium name="EnsemblMetazoa"/>
        </authorList>
    </citation>
    <scope>IDENTIFICATION</scope>
</reference>
<evidence type="ECO:0000256" key="2">
    <source>
        <dbReference type="ARBA" id="ARBA00006675"/>
    </source>
</evidence>
<feature type="transmembrane region" description="Helical" evidence="13">
    <location>
        <begin position="42"/>
        <end position="60"/>
    </location>
</feature>
<keyword evidence="10" id="KW-0594">Phospholipid biosynthesis</keyword>
<organism evidence="14">
    <name type="scientific">Amphimedon queenslandica</name>
    <name type="common">Sponge</name>
    <dbReference type="NCBI Taxonomy" id="400682"/>
    <lineage>
        <taxon>Eukaryota</taxon>
        <taxon>Metazoa</taxon>
        <taxon>Porifera</taxon>
        <taxon>Demospongiae</taxon>
        <taxon>Heteroscleromorpha</taxon>
        <taxon>Haplosclerida</taxon>
        <taxon>Niphatidae</taxon>
        <taxon>Amphimedon</taxon>
    </lineage>
</organism>
<gene>
    <name evidence="14" type="primary">105316432</name>
</gene>
<dbReference type="PANTHER" id="PTHR31201">
    <property type="entry name" value="OS01G0585100 PROTEIN"/>
    <property type="match status" value="1"/>
</dbReference>
<evidence type="ECO:0000256" key="5">
    <source>
        <dbReference type="ARBA" id="ARBA00022679"/>
    </source>
</evidence>
<evidence type="ECO:0000313" key="15">
    <source>
        <dbReference type="Proteomes" id="UP000007879"/>
    </source>
</evidence>
<evidence type="ECO:0000256" key="8">
    <source>
        <dbReference type="ARBA" id="ARBA00023098"/>
    </source>
</evidence>
<feature type="transmembrane region" description="Helical" evidence="13">
    <location>
        <begin position="201"/>
        <end position="218"/>
    </location>
</feature>
<evidence type="ECO:0000256" key="1">
    <source>
        <dbReference type="ARBA" id="ARBA00004141"/>
    </source>
</evidence>
<feature type="transmembrane region" description="Helical" evidence="13">
    <location>
        <begin position="66"/>
        <end position="84"/>
    </location>
</feature>
<sequence>MGVIGTNKMQKGDVLMNFELQDDDLEEIAKIRKLGNVTADKLTFTLLLGGALVDAFIAGYLPQYFYYWHTLKYLVLMPIRWFHYKQKRHHYFLLDFCYYTNTLLLIYFWSPWQPNWLFPTVFVFSHGPLLFATVIWRNSIVPHSLDRMTSVFIHLSPALTTWGTRWYSSVKQEFSLCAQPTEPGPNGCNHIGLRELVTGPLVFYLVWMLLYILVVQVWRKERVRKRSYATSVTWMTESTKKGFLYHLFSICGKRYLKIFYFAWLTVYTWVGLLSAFLSYHWMEFGTIIMAFIVLIVCYNGASFYLKVKQHSDYKGKLSNDNNIKEKG</sequence>
<keyword evidence="15" id="KW-1185">Reference proteome</keyword>
<evidence type="ECO:0000256" key="4">
    <source>
        <dbReference type="ARBA" id="ARBA00022516"/>
    </source>
</evidence>
<keyword evidence="11" id="KW-1208">Phospholipid metabolism</keyword>
<feature type="transmembrane region" description="Helical" evidence="13">
    <location>
        <begin position="287"/>
        <end position="307"/>
    </location>
</feature>
<proteinExistence type="inferred from homology"/>
<name>A0A1X7VNM0_AMPQE</name>
<keyword evidence="7 13" id="KW-1133">Transmembrane helix</keyword>
<dbReference type="PANTHER" id="PTHR31201:SF1">
    <property type="entry name" value="GLYCEROPHOSPHOCHOLINE ACYLTRANSFERASE 1"/>
    <property type="match status" value="1"/>
</dbReference>
<keyword evidence="8" id="KW-0443">Lipid metabolism</keyword>
<keyword evidence="12" id="KW-0012">Acyltransferase</keyword>
<accession>A0A1X7VNM0</accession>
<dbReference type="Pfam" id="PF10998">
    <property type="entry name" value="DUF2838"/>
    <property type="match status" value="1"/>
</dbReference>
<dbReference type="KEGG" id="aqu:105316432"/>
<evidence type="ECO:0000256" key="3">
    <source>
        <dbReference type="ARBA" id="ARBA00019082"/>
    </source>
</evidence>
<evidence type="ECO:0000256" key="10">
    <source>
        <dbReference type="ARBA" id="ARBA00023209"/>
    </source>
</evidence>
<evidence type="ECO:0000256" key="11">
    <source>
        <dbReference type="ARBA" id="ARBA00023264"/>
    </source>
</evidence>
<reference evidence="15" key="1">
    <citation type="journal article" date="2010" name="Nature">
        <title>The Amphimedon queenslandica genome and the evolution of animal complexity.</title>
        <authorList>
            <person name="Srivastava M."/>
            <person name="Simakov O."/>
            <person name="Chapman J."/>
            <person name="Fahey B."/>
            <person name="Gauthier M.E."/>
            <person name="Mitros T."/>
            <person name="Richards G.S."/>
            <person name="Conaco C."/>
            <person name="Dacre M."/>
            <person name="Hellsten U."/>
            <person name="Larroux C."/>
            <person name="Putnam N.H."/>
            <person name="Stanke M."/>
            <person name="Adamska M."/>
            <person name="Darling A."/>
            <person name="Degnan S.M."/>
            <person name="Oakley T.H."/>
            <person name="Plachetzki D.C."/>
            <person name="Zhai Y."/>
            <person name="Adamski M."/>
            <person name="Calcino A."/>
            <person name="Cummins S.F."/>
            <person name="Goodstein D.M."/>
            <person name="Harris C."/>
            <person name="Jackson D.J."/>
            <person name="Leys S.P."/>
            <person name="Shu S."/>
            <person name="Woodcroft B.J."/>
            <person name="Vervoort M."/>
            <person name="Kosik K.S."/>
            <person name="Manning G."/>
            <person name="Degnan B.M."/>
            <person name="Rokhsar D.S."/>
        </authorList>
    </citation>
    <scope>NUCLEOTIDE SEQUENCE [LARGE SCALE GENOMIC DNA]</scope>
</reference>
<keyword evidence="9 13" id="KW-0472">Membrane</keyword>
<evidence type="ECO:0000256" key="9">
    <source>
        <dbReference type="ARBA" id="ARBA00023136"/>
    </source>
</evidence>
<dbReference type="InParanoid" id="A0A1X7VNM0"/>
<evidence type="ECO:0000313" key="14">
    <source>
        <dbReference type="EnsemblMetazoa" id="Aqu2.1.41667_001"/>
    </source>
</evidence>
<feature type="transmembrane region" description="Helical" evidence="13">
    <location>
        <begin position="91"/>
        <end position="110"/>
    </location>
</feature>
<dbReference type="GO" id="GO:0016746">
    <property type="term" value="F:acyltransferase activity"/>
    <property type="evidence" value="ECO:0007669"/>
    <property type="project" value="UniProtKB-KW"/>
</dbReference>
<feature type="transmembrane region" description="Helical" evidence="13">
    <location>
        <begin position="258"/>
        <end position="281"/>
    </location>
</feature>
<evidence type="ECO:0000256" key="13">
    <source>
        <dbReference type="SAM" id="Phobius"/>
    </source>
</evidence>
<keyword evidence="4" id="KW-0444">Lipid biosynthesis</keyword>
<keyword evidence="6 13" id="KW-0812">Transmembrane</keyword>
<dbReference type="OrthoDB" id="406287at2759"/>
<dbReference type="GO" id="GO:0006656">
    <property type="term" value="P:phosphatidylcholine biosynthetic process"/>
    <property type="evidence" value="ECO:0007669"/>
    <property type="project" value="TreeGrafter"/>
</dbReference>
<comment type="subcellular location">
    <subcellularLocation>
        <location evidence="1">Membrane</location>
        <topology evidence="1">Multi-pass membrane protein</topology>
    </subcellularLocation>
</comment>
<dbReference type="eggNOG" id="KOG2895">
    <property type="taxonomic scope" value="Eukaryota"/>
</dbReference>
<keyword evidence="5" id="KW-0808">Transferase</keyword>
<dbReference type="EnsemblMetazoa" id="Aqu2.1.41667_001">
    <property type="protein sequence ID" value="Aqu2.1.41667_001"/>
    <property type="gene ID" value="Aqu2.1.41667"/>
</dbReference>
<dbReference type="AlphaFoldDB" id="A0A1X7VNM0"/>
<evidence type="ECO:0000256" key="12">
    <source>
        <dbReference type="ARBA" id="ARBA00023315"/>
    </source>
</evidence>
<evidence type="ECO:0000256" key="7">
    <source>
        <dbReference type="ARBA" id="ARBA00022989"/>
    </source>
</evidence>